<keyword evidence="6" id="KW-0812">Transmembrane</keyword>
<comment type="caution">
    <text evidence="8">The sequence shown here is derived from an EMBL/GenBank/DDBJ whole genome shotgun (WGS) entry which is preliminary data.</text>
</comment>
<dbReference type="Gene3D" id="3.30.565.10">
    <property type="entry name" value="Histidine kinase-like ATPase, C-terminal domain"/>
    <property type="match status" value="1"/>
</dbReference>
<feature type="transmembrane region" description="Helical" evidence="6">
    <location>
        <begin position="20"/>
        <end position="43"/>
    </location>
</feature>
<sequence>MGLDGEYRQLVSALMGKSIATRLIALLTLSAALIIGTGMLLDYRVSREEILQRLSEQAVVETEVVVRDMENWLNGIEATTRLMARILEQREYSRNGLKDMLRDVVANNDEIFGAAIALNPDLASGGRPFAPYYYSRDGQVHFTDLANRQARYTEQPWFTVPLERGEALWSEPYFDTGGGEVNMTTFSVPVYRVDSEGRRQIYGVVTADVTLDALHAVLQQLHLGASSYGLLFSREGMVMSTGSGRSIMQHYTDLHYKGLDLDSWRRIFQRALQGQTSTMDFPCPESEDRCTIRLGQLQTTGWPIGVSFRQQEVLSPLHTYTLKTLAISAVTLLLLALVVYLLTSRLTRPLQELTRATEQIARGNLDTPLPKAQGEDEVARLVESFSTMNRSLKGYIDDLAAATASRSRIEGELAAAREIQMSMLPGDGDILLTEPGFELWARVTPARTVGGDLYTLFRQGEQFYFAVGDVSDKGVPAALFMARAISLIQQLSLTMSSPERTMAELNNALERNNQNCMFVTLFLGVLNLRDGALRFASAGHTAPSLLRDGSVQVVAQDTGPALGLAADQDYPGNTLQLLPGDRLAVYTDGIDEAFSPEEEMFGTARFNAELLAQAQSPVAQAGAAVFDAVAEHAGTRAQSDDITLLLVQYAGGDEPMSSESFHLGSALTTRVQQWLQDVMRGWDLPSTLITELCLVAEEIASNTQKYAGLSAEDRLELMLILRDNALVLKARDRGVAFNPLSEGKRAPLGADIDAAEIGGLGVHLIVQLTDRQRYRRDGEYNILRVERDLPDQSGQQP</sequence>
<keyword evidence="4" id="KW-0418">Kinase</keyword>
<comment type="subcellular location">
    <subcellularLocation>
        <location evidence="1">Membrane</location>
    </subcellularLocation>
</comment>
<dbReference type="CDD" id="cd12913">
    <property type="entry name" value="PDC1_MCP_like"/>
    <property type="match status" value="1"/>
</dbReference>
<dbReference type="SMART" id="SM00304">
    <property type="entry name" value="HAMP"/>
    <property type="match status" value="1"/>
</dbReference>
<evidence type="ECO:0000256" key="5">
    <source>
        <dbReference type="ARBA" id="ARBA00022801"/>
    </source>
</evidence>
<evidence type="ECO:0000259" key="7">
    <source>
        <dbReference type="PROSITE" id="PS50885"/>
    </source>
</evidence>
<dbReference type="InterPro" id="IPR052016">
    <property type="entry name" value="Bact_Sigma-Reg"/>
</dbReference>
<keyword evidence="9" id="KW-1185">Reference proteome</keyword>
<reference evidence="8 9" key="1">
    <citation type="submission" date="2019-09" db="EMBL/GenBank/DDBJ databases">
        <authorList>
            <person name="Chen X.-Y."/>
        </authorList>
    </citation>
    <scope>NUCLEOTIDE SEQUENCE [LARGE SCALE GENOMIC DNA]</scope>
    <source>
        <strain evidence="8 9">NY5</strain>
    </source>
</reference>
<keyword evidence="5" id="KW-0378">Hydrolase</keyword>
<dbReference type="Pfam" id="PF22673">
    <property type="entry name" value="MCP-like_PDC_1"/>
    <property type="match status" value="1"/>
</dbReference>
<dbReference type="CDD" id="cd06225">
    <property type="entry name" value="HAMP"/>
    <property type="match status" value="1"/>
</dbReference>
<name>A0A5B0WU43_9GAMM</name>
<dbReference type="GO" id="GO:0016020">
    <property type="term" value="C:membrane"/>
    <property type="evidence" value="ECO:0007669"/>
    <property type="project" value="UniProtKB-SubCell"/>
</dbReference>
<dbReference type="GO" id="GO:0016791">
    <property type="term" value="F:phosphatase activity"/>
    <property type="evidence" value="ECO:0007669"/>
    <property type="project" value="TreeGrafter"/>
</dbReference>
<dbReference type="Gene3D" id="3.60.40.10">
    <property type="entry name" value="PPM-type phosphatase domain"/>
    <property type="match status" value="1"/>
</dbReference>
<dbReference type="Pfam" id="PF07228">
    <property type="entry name" value="SpoIIE"/>
    <property type="match status" value="1"/>
</dbReference>
<evidence type="ECO:0000256" key="4">
    <source>
        <dbReference type="ARBA" id="ARBA00022777"/>
    </source>
</evidence>
<dbReference type="SUPFAM" id="SSF158472">
    <property type="entry name" value="HAMP domain-like"/>
    <property type="match status" value="1"/>
</dbReference>
<evidence type="ECO:0000256" key="3">
    <source>
        <dbReference type="ARBA" id="ARBA00022679"/>
    </source>
</evidence>
<dbReference type="EMBL" id="VTUX01000005">
    <property type="protein sequence ID" value="KAA1190406.1"/>
    <property type="molecule type" value="Genomic_DNA"/>
</dbReference>
<dbReference type="PANTHER" id="PTHR43156:SF2">
    <property type="entry name" value="STAGE II SPORULATION PROTEIN E"/>
    <property type="match status" value="1"/>
</dbReference>
<dbReference type="Gene3D" id="3.30.450.20">
    <property type="entry name" value="PAS domain"/>
    <property type="match status" value="1"/>
</dbReference>
<feature type="domain" description="HAMP" evidence="7">
    <location>
        <begin position="344"/>
        <end position="397"/>
    </location>
</feature>
<dbReference type="InterPro" id="IPR036890">
    <property type="entry name" value="HATPase_C_sf"/>
</dbReference>
<dbReference type="InterPro" id="IPR003660">
    <property type="entry name" value="HAMP_dom"/>
</dbReference>
<dbReference type="AlphaFoldDB" id="A0A5B0WU43"/>
<gene>
    <name evidence="8" type="ORF">F0M18_11350</name>
</gene>
<dbReference type="SMART" id="SM00331">
    <property type="entry name" value="PP2C_SIG"/>
    <property type="match status" value="1"/>
</dbReference>
<protein>
    <submittedName>
        <fullName evidence="8">SpoIIE family protein phosphatase</fullName>
    </submittedName>
</protein>
<dbReference type="GO" id="GO:0007165">
    <property type="term" value="P:signal transduction"/>
    <property type="evidence" value="ECO:0007669"/>
    <property type="project" value="InterPro"/>
</dbReference>
<organism evidence="8 9">
    <name type="scientific">Pseudohalioglobus sediminis</name>
    <dbReference type="NCBI Taxonomy" id="2606449"/>
    <lineage>
        <taxon>Bacteria</taxon>
        <taxon>Pseudomonadati</taxon>
        <taxon>Pseudomonadota</taxon>
        <taxon>Gammaproteobacteria</taxon>
        <taxon>Cellvibrionales</taxon>
        <taxon>Halieaceae</taxon>
        <taxon>Pseudohalioglobus</taxon>
    </lineage>
</organism>
<evidence type="ECO:0000256" key="1">
    <source>
        <dbReference type="ARBA" id="ARBA00004370"/>
    </source>
</evidence>
<dbReference type="Proteomes" id="UP000323708">
    <property type="component" value="Unassembled WGS sequence"/>
</dbReference>
<keyword evidence="6" id="KW-1133">Transmembrane helix</keyword>
<dbReference type="PANTHER" id="PTHR43156">
    <property type="entry name" value="STAGE II SPORULATION PROTEIN E-RELATED"/>
    <property type="match status" value="1"/>
</dbReference>
<dbReference type="GO" id="GO:0016301">
    <property type="term" value="F:kinase activity"/>
    <property type="evidence" value="ECO:0007669"/>
    <property type="project" value="UniProtKB-KW"/>
</dbReference>
<dbReference type="InterPro" id="IPR036457">
    <property type="entry name" value="PPM-type-like_dom_sf"/>
</dbReference>
<accession>A0A5B0WU43</accession>
<keyword evidence="6" id="KW-0472">Membrane</keyword>
<proteinExistence type="predicted"/>
<keyword evidence="3" id="KW-0808">Transferase</keyword>
<evidence type="ECO:0000256" key="2">
    <source>
        <dbReference type="ARBA" id="ARBA00022553"/>
    </source>
</evidence>
<keyword evidence="2" id="KW-0597">Phosphoprotein</keyword>
<dbReference type="PROSITE" id="PS50885">
    <property type="entry name" value="HAMP"/>
    <property type="match status" value="1"/>
</dbReference>
<dbReference type="InterPro" id="IPR003594">
    <property type="entry name" value="HATPase_dom"/>
</dbReference>
<dbReference type="SUPFAM" id="SSF81606">
    <property type="entry name" value="PP2C-like"/>
    <property type="match status" value="1"/>
</dbReference>
<evidence type="ECO:0000313" key="8">
    <source>
        <dbReference type="EMBL" id="KAA1190406.1"/>
    </source>
</evidence>
<dbReference type="Pfam" id="PF13581">
    <property type="entry name" value="HATPase_c_2"/>
    <property type="match status" value="1"/>
</dbReference>
<dbReference type="Pfam" id="PF00672">
    <property type="entry name" value="HAMP"/>
    <property type="match status" value="1"/>
</dbReference>
<dbReference type="Gene3D" id="6.10.340.10">
    <property type="match status" value="1"/>
</dbReference>
<dbReference type="InterPro" id="IPR001932">
    <property type="entry name" value="PPM-type_phosphatase-like_dom"/>
</dbReference>
<dbReference type="CDD" id="cd16936">
    <property type="entry name" value="HATPase_RsbW-like"/>
    <property type="match status" value="1"/>
</dbReference>
<evidence type="ECO:0000256" key="6">
    <source>
        <dbReference type="SAM" id="Phobius"/>
    </source>
</evidence>
<evidence type="ECO:0000313" key="9">
    <source>
        <dbReference type="Proteomes" id="UP000323708"/>
    </source>
</evidence>